<evidence type="ECO:0000313" key="2">
    <source>
        <dbReference type="EMBL" id="MEE2525876.1"/>
    </source>
</evidence>
<dbReference type="RefSeq" id="WP_330198536.1">
    <property type="nucleotide sequence ID" value="NZ_JAZDRP010000003.1"/>
</dbReference>
<sequence>MAVTISESINFSVALPIGCWHPLLPKMLSSIKFQNVELEIALMDSSGDPRVAHTISESGLDFAYHHEGPDKGQADAIATGWAKTRGDVVFWLNADDQLMPEALNVAAAAFNADRDLAVFYGGSKFVDIDGIVTGHHDQVADASDLIYRSNIVSQPSCFVRRNWVDLVGGLNRSLHYTMDWDLWVRLYAAGAPFQRTPAMLSQVYMGEGTKTSKINFGRLNEIARLVNRYAGPINALKSVMAVAQRPLLNAY</sequence>
<accession>A0ABU7LPN3</accession>
<dbReference type="InterPro" id="IPR050834">
    <property type="entry name" value="Glycosyltransf_2"/>
</dbReference>
<keyword evidence="2" id="KW-0808">Transferase</keyword>
<evidence type="ECO:0000313" key="3">
    <source>
        <dbReference type="Proteomes" id="UP001354971"/>
    </source>
</evidence>
<dbReference type="InterPro" id="IPR001173">
    <property type="entry name" value="Glyco_trans_2-like"/>
</dbReference>
<keyword evidence="2" id="KW-0328">Glycosyltransferase</keyword>
<dbReference type="InterPro" id="IPR029044">
    <property type="entry name" value="Nucleotide-diphossugar_trans"/>
</dbReference>
<dbReference type="Pfam" id="PF00535">
    <property type="entry name" value="Glycos_transf_2"/>
    <property type="match status" value="1"/>
</dbReference>
<evidence type="ECO:0000259" key="1">
    <source>
        <dbReference type="Pfam" id="PF00535"/>
    </source>
</evidence>
<protein>
    <submittedName>
        <fullName evidence="2">Glycosyltransferase</fullName>
        <ecNumber evidence="2">2.4.-.-</ecNumber>
    </submittedName>
</protein>
<dbReference type="PANTHER" id="PTHR43685">
    <property type="entry name" value="GLYCOSYLTRANSFERASE"/>
    <property type="match status" value="1"/>
</dbReference>
<gene>
    <name evidence="2" type="ORF">V0U79_05815</name>
</gene>
<keyword evidence="3" id="KW-1185">Reference proteome</keyword>
<organism evidence="2 3">
    <name type="scientific">Hyphobacterium lacteum</name>
    <dbReference type="NCBI Taxonomy" id="3116575"/>
    <lineage>
        <taxon>Bacteria</taxon>
        <taxon>Pseudomonadati</taxon>
        <taxon>Pseudomonadota</taxon>
        <taxon>Alphaproteobacteria</taxon>
        <taxon>Maricaulales</taxon>
        <taxon>Maricaulaceae</taxon>
        <taxon>Hyphobacterium</taxon>
    </lineage>
</organism>
<dbReference type="Gene3D" id="3.90.550.10">
    <property type="entry name" value="Spore Coat Polysaccharide Biosynthesis Protein SpsA, Chain A"/>
    <property type="match status" value="1"/>
</dbReference>
<dbReference type="Proteomes" id="UP001354971">
    <property type="component" value="Unassembled WGS sequence"/>
</dbReference>
<feature type="domain" description="Glycosyltransferase 2-like" evidence="1">
    <location>
        <begin position="23"/>
        <end position="119"/>
    </location>
</feature>
<dbReference type="PANTHER" id="PTHR43685:SF2">
    <property type="entry name" value="GLYCOSYLTRANSFERASE 2-LIKE DOMAIN-CONTAINING PROTEIN"/>
    <property type="match status" value="1"/>
</dbReference>
<proteinExistence type="predicted"/>
<dbReference type="SUPFAM" id="SSF53448">
    <property type="entry name" value="Nucleotide-diphospho-sugar transferases"/>
    <property type="match status" value="1"/>
</dbReference>
<comment type="caution">
    <text evidence="2">The sequence shown here is derived from an EMBL/GenBank/DDBJ whole genome shotgun (WGS) entry which is preliminary data.</text>
</comment>
<dbReference type="GO" id="GO:0016757">
    <property type="term" value="F:glycosyltransferase activity"/>
    <property type="evidence" value="ECO:0007669"/>
    <property type="project" value="UniProtKB-KW"/>
</dbReference>
<name>A0ABU7LPN3_9PROT</name>
<reference evidence="2 3" key="1">
    <citation type="submission" date="2024-01" db="EMBL/GenBank/DDBJ databases">
        <title>Hyphobacterium bacterium isolated from marine sediment.</title>
        <authorList>
            <person name="Zhao S."/>
        </authorList>
    </citation>
    <scope>NUCLEOTIDE SEQUENCE [LARGE SCALE GENOMIC DNA]</scope>
    <source>
        <strain evidence="3">HN65</strain>
    </source>
</reference>
<dbReference type="EC" id="2.4.-.-" evidence="2"/>
<dbReference type="EMBL" id="JAZDRP010000003">
    <property type="protein sequence ID" value="MEE2525876.1"/>
    <property type="molecule type" value="Genomic_DNA"/>
</dbReference>